<feature type="compositionally biased region" description="Basic and acidic residues" evidence="7">
    <location>
        <begin position="527"/>
        <end position="598"/>
    </location>
</feature>
<dbReference type="Proteomes" id="UP001472866">
    <property type="component" value="Chromosome 02"/>
</dbReference>
<evidence type="ECO:0000313" key="8">
    <source>
        <dbReference type="EMBL" id="WZN60041.1"/>
    </source>
</evidence>
<proteinExistence type="inferred from homology"/>
<accession>A0AAX4P1W9</accession>
<dbReference type="Pfam" id="PF13945">
    <property type="entry name" value="NST1"/>
    <property type="match status" value="1"/>
</dbReference>
<keyword evidence="5" id="KW-0963">Cytoplasm</keyword>
<evidence type="ECO:0000256" key="3">
    <source>
        <dbReference type="ARBA" id="ARBA00015112"/>
    </source>
</evidence>
<feature type="compositionally biased region" description="Pro residues" evidence="7">
    <location>
        <begin position="623"/>
        <end position="644"/>
    </location>
</feature>
<evidence type="ECO:0000256" key="2">
    <source>
        <dbReference type="ARBA" id="ARBA00007112"/>
    </source>
</evidence>
<feature type="compositionally biased region" description="Low complexity" evidence="7">
    <location>
        <begin position="678"/>
        <end position="691"/>
    </location>
</feature>
<dbReference type="InterPro" id="IPR025279">
    <property type="entry name" value="NST1"/>
</dbReference>
<dbReference type="PANTHER" id="PTHR46528">
    <property type="entry name" value="PROTEIN SON"/>
    <property type="match status" value="1"/>
</dbReference>
<evidence type="ECO:0000256" key="1">
    <source>
        <dbReference type="ARBA" id="ARBA00004496"/>
    </source>
</evidence>
<dbReference type="EMBL" id="CP151502">
    <property type="protein sequence ID" value="WZN60041.1"/>
    <property type="molecule type" value="Genomic_DNA"/>
</dbReference>
<evidence type="ECO:0000256" key="7">
    <source>
        <dbReference type="SAM" id="MobiDB-lite"/>
    </source>
</evidence>
<dbReference type="InterPro" id="IPR032922">
    <property type="entry name" value="SON"/>
</dbReference>
<protein>
    <recommendedName>
        <fullName evidence="4">Stress response protein NST1</fullName>
    </recommendedName>
    <alternativeName>
        <fullName evidence="3">Stress response protein nst1</fullName>
    </alternativeName>
</protein>
<feature type="compositionally biased region" description="Basic residues" evidence="7">
    <location>
        <begin position="511"/>
        <end position="523"/>
    </location>
</feature>
<name>A0AAX4P1W9_9CHLO</name>
<feature type="compositionally biased region" description="Low complexity" evidence="7">
    <location>
        <begin position="604"/>
        <end position="622"/>
    </location>
</feature>
<gene>
    <name evidence="8" type="ORF">HKI87_02g15690</name>
</gene>
<dbReference type="GO" id="GO:0003723">
    <property type="term" value="F:RNA binding"/>
    <property type="evidence" value="ECO:0007669"/>
    <property type="project" value="InterPro"/>
</dbReference>
<keyword evidence="9" id="KW-1185">Reference proteome</keyword>
<comment type="subcellular location">
    <subcellularLocation>
        <location evidence="1">Cytoplasm</location>
    </subcellularLocation>
</comment>
<feature type="region of interest" description="Disordered" evidence="7">
    <location>
        <begin position="488"/>
        <end position="691"/>
    </location>
</feature>
<evidence type="ECO:0000256" key="5">
    <source>
        <dbReference type="ARBA" id="ARBA00022490"/>
    </source>
</evidence>
<organism evidence="8 9">
    <name type="scientific">Chloropicon roscoffensis</name>
    <dbReference type="NCBI Taxonomy" id="1461544"/>
    <lineage>
        <taxon>Eukaryota</taxon>
        <taxon>Viridiplantae</taxon>
        <taxon>Chlorophyta</taxon>
        <taxon>Chloropicophyceae</taxon>
        <taxon>Chloropicales</taxon>
        <taxon>Chloropicaceae</taxon>
        <taxon>Chloropicon</taxon>
    </lineage>
</organism>
<feature type="region of interest" description="Disordered" evidence="7">
    <location>
        <begin position="414"/>
        <end position="445"/>
    </location>
</feature>
<dbReference type="GO" id="GO:0005737">
    <property type="term" value="C:cytoplasm"/>
    <property type="evidence" value="ECO:0007669"/>
    <property type="project" value="UniProtKB-SubCell"/>
</dbReference>
<sequence>MEHNERALEAARSGASEAALWKALRGRKGRRALNELLSSNPSSAANSQCISKQDREKAVDEYAGLSPGSLEDILSSLPPPPEGANDKDYAAYAAAAAQYTQQAASALKIDVDSIQNGVYRGGDRVGVGLPLLPGMEEAAALLRASGAVGVGPSSSGALDTHSLQESILEDTLGKSGAAGVGLPSYGCPLPGGPGSGDRGFGIGPKHGKGKGAVSGGSGAHGNGVVVPSTGNSIVSFWDMDADKTEQEKLLAFWLGLSEDARRDLVKIEKQAILKEMKGQQKYICSCSVCGRRREVLEEELEMLYDAYYAELALDKKAREIENRARQQGGGAVSSQQPEAKRSRLLPSAAFDGESSEDSSGEATLANSLTVRGDMLTICDELLADDGKRFFDLLLKIAESRYHYRDELSGLDAAEFDDDDFDDLSEEDDDLTDESDDDDTDNEDSDYLEEQRMEEGRRMFQMFAARMIEQRLLVAYREKCSLEAQEQLIREEEEAEREKEERQRIKKEKEKERKKKRKEQKKAQKAAGEAEKLRKQKMEEEAKLEARRKKAVEEKRKKEEREQQRLREERERERELARRARELAEERRRKEEEERERRQQRQKQQKQQPRQDQPQQPPAQQVHPTPPHHQPPAPPFHQPPAPPFHQPTFHQPAYHQATFHQPPSPLPPQQHQGERSEILSLLPTDLLDSLEL</sequence>
<dbReference type="GO" id="GO:0051726">
    <property type="term" value="P:regulation of cell cycle"/>
    <property type="evidence" value="ECO:0007669"/>
    <property type="project" value="InterPro"/>
</dbReference>
<feature type="compositionally biased region" description="Basic and acidic residues" evidence="7">
    <location>
        <begin position="495"/>
        <end position="510"/>
    </location>
</feature>
<reference evidence="8 9" key="1">
    <citation type="submission" date="2024-03" db="EMBL/GenBank/DDBJ databases">
        <title>Complete genome sequence of the green alga Chloropicon roscoffensis RCC1871.</title>
        <authorList>
            <person name="Lemieux C."/>
            <person name="Pombert J.-F."/>
            <person name="Otis C."/>
            <person name="Turmel M."/>
        </authorList>
    </citation>
    <scope>NUCLEOTIDE SEQUENCE [LARGE SCALE GENOMIC DNA]</scope>
    <source>
        <strain evidence="8 9">RCC1871</strain>
    </source>
</reference>
<evidence type="ECO:0000256" key="6">
    <source>
        <dbReference type="ARBA" id="ARBA00023054"/>
    </source>
</evidence>
<comment type="similarity">
    <text evidence="2">Belongs to the NST1 family.</text>
</comment>
<dbReference type="GO" id="GO:0048024">
    <property type="term" value="P:regulation of mRNA splicing, via spliceosome"/>
    <property type="evidence" value="ECO:0007669"/>
    <property type="project" value="TreeGrafter"/>
</dbReference>
<evidence type="ECO:0000256" key="4">
    <source>
        <dbReference type="ARBA" id="ARBA00020733"/>
    </source>
</evidence>
<dbReference type="AlphaFoldDB" id="A0AAX4P1W9"/>
<evidence type="ECO:0000313" key="9">
    <source>
        <dbReference type="Proteomes" id="UP001472866"/>
    </source>
</evidence>
<dbReference type="PANTHER" id="PTHR46528:SF1">
    <property type="entry name" value="PROTEIN SON"/>
    <property type="match status" value="1"/>
</dbReference>
<keyword evidence="6" id="KW-0175">Coiled coil</keyword>